<reference evidence="2" key="1">
    <citation type="submission" date="2020-10" db="EMBL/GenBank/DDBJ databases">
        <title>Unveiling of a novel bifunctional photoreceptor, Dualchrome1, isolated from a cosmopolitan green alga.</title>
        <authorList>
            <person name="Suzuki S."/>
            <person name="Kawachi M."/>
        </authorList>
    </citation>
    <scope>NUCLEOTIDE SEQUENCE</scope>
    <source>
        <strain evidence="2">NIES 2893</strain>
    </source>
</reference>
<evidence type="ECO:0000256" key="1">
    <source>
        <dbReference type="SAM" id="SignalP"/>
    </source>
</evidence>
<organism evidence="2 3">
    <name type="scientific">Pycnococcus provasolii</name>
    <dbReference type="NCBI Taxonomy" id="41880"/>
    <lineage>
        <taxon>Eukaryota</taxon>
        <taxon>Viridiplantae</taxon>
        <taxon>Chlorophyta</taxon>
        <taxon>Pseudoscourfieldiophyceae</taxon>
        <taxon>Pseudoscourfieldiales</taxon>
        <taxon>Pycnococcaceae</taxon>
        <taxon>Pycnococcus</taxon>
    </lineage>
</organism>
<comment type="caution">
    <text evidence="2">The sequence shown here is derived from an EMBL/GenBank/DDBJ whole genome shotgun (WGS) entry which is preliminary data.</text>
</comment>
<proteinExistence type="predicted"/>
<dbReference type="Proteomes" id="UP000660262">
    <property type="component" value="Unassembled WGS sequence"/>
</dbReference>
<keyword evidence="1" id="KW-0732">Signal</keyword>
<dbReference type="EMBL" id="BNJQ01000015">
    <property type="protein sequence ID" value="GHP07195.1"/>
    <property type="molecule type" value="Genomic_DNA"/>
</dbReference>
<accession>A0A830HKJ9</accession>
<evidence type="ECO:0000313" key="3">
    <source>
        <dbReference type="Proteomes" id="UP000660262"/>
    </source>
</evidence>
<protein>
    <submittedName>
        <fullName evidence="2">Uncharacterized protein</fullName>
    </submittedName>
</protein>
<feature type="chain" id="PRO_5032289073" evidence="1">
    <location>
        <begin position="31"/>
        <end position="507"/>
    </location>
</feature>
<name>A0A830HKJ9_9CHLO</name>
<dbReference type="AlphaFoldDB" id="A0A830HKJ9"/>
<sequence>MSTKMKMNRKMLLAVAMTVVVLAVAPATRAQSTASPVPELDEEASQSSSQPLAGFFDAVVRNRRDEEEQSAAGADIVEDDAGLRGEKPPVILDGGYQFVNAIPFMFGGELLGQPVCRMNFNMTCGEYYLSRAKEVCQCDLRPSELPPSDEWSYYKLPEAFGLDDSQTTAKPFEMKNYDIKNQELAWSIIKEYKQSPFANVGDLSPKRDRKTGDVSITLPLGKFTSTDALCRHFFANMTRDVATEFFKTSYPLTGKMPKGKTRGCVVGSRVDDRARQAEGMPWDGKVFTPFEGKMNNLVNIAGFGTETVPGYLGLGRSWLNTSESTMLVQYPIDPYWSGVSQLYTLGTMPGSFPDYRDEIREVPEMPGLFFGRMYVRPFSGPNRPPVGGPYRVYALSFVLMQTQEGLEEWADMLEEGYEPEMGDAVVNAALRNTANILTGQAGEAPIHGQEFPQEKLGYSYKDVESFDSSVTAARDRGAELVRHPDVARLRLADMGRRRAQTEGTRAG</sequence>
<feature type="signal peptide" evidence="1">
    <location>
        <begin position="1"/>
        <end position="30"/>
    </location>
</feature>
<keyword evidence="3" id="KW-1185">Reference proteome</keyword>
<evidence type="ECO:0000313" key="2">
    <source>
        <dbReference type="EMBL" id="GHP07195.1"/>
    </source>
</evidence>
<gene>
    <name evidence="2" type="ORF">PPROV_000593700</name>
</gene>